<accession>N0BDA1</accession>
<dbReference type="Pfam" id="PF17264">
    <property type="entry name" value="DUF5330"/>
    <property type="match status" value="1"/>
</dbReference>
<dbReference type="KEGG" id="hdt:HYPDE_32178"/>
<keyword evidence="2" id="KW-1185">Reference proteome</keyword>
<dbReference type="HOGENOM" id="CLU_1989584_0_0_5"/>
<reference evidence="1 2" key="1">
    <citation type="journal article" date="2013" name="Genome Announc.">
        <title>Genome sequences for three denitrifying bacterial strains isolated from a uranium- and nitrate-contaminated subsurface environment.</title>
        <authorList>
            <person name="Venkatramanan R."/>
            <person name="Prakash O."/>
            <person name="Woyke T."/>
            <person name="Chain P."/>
            <person name="Goodwin L.A."/>
            <person name="Watson D."/>
            <person name="Brooks S."/>
            <person name="Kostka J.E."/>
            <person name="Green S.J."/>
        </authorList>
    </citation>
    <scope>NUCLEOTIDE SEQUENCE [LARGE SCALE GENOMIC DNA]</scope>
    <source>
        <strain evidence="1 2">1NES1</strain>
    </source>
</reference>
<proteinExistence type="predicted"/>
<evidence type="ECO:0000313" key="2">
    <source>
        <dbReference type="Proteomes" id="UP000005952"/>
    </source>
</evidence>
<dbReference type="EMBL" id="CP005587">
    <property type="protein sequence ID" value="AGK58110.1"/>
    <property type="molecule type" value="Genomic_DNA"/>
</dbReference>
<protein>
    <submittedName>
        <fullName evidence="1">Uncharacterized protein</fullName>
    </submittedName>
</protein>
<name>N0BDA1_9HYPH</name>
<sequence length="125" mass="13838">MGLLRIATVVAIGVAVLPSDHDQQQRLYERAGATAQWVVTFCDRNPATCAKGSEYWSQFVAKAQFGAKLAYDMMRDRHGIGSETATVDHDDRPYKPAVLEREMGTLTPLDKEPVWRGKKASKGSI</sequence>
<gene>
    <name evidence="1" type="ORF">HYPDE_32178</name>
</gene>
<dbReference type="AlphaFoldDB" id="N0BDA1"/>
<dbReference type="Proteomes" id="UP000005952">
    <property type="component" value="Chromosome"/>
</dbReference>
<organism evidence="1 2">
    <name type="scientific">Hyphomicrobium denitrificans 1NES1</name>
    <dbReference type="NCBI Taxonomy" id="670307"/>
    <lineage>
        <taxon>Bacteria</taxon>
        <taxon>Pseudomonadati</taxon>
        <taxon>Pseudomonadota</taxon>
        <taxon>Alphaproteobacteria</taxon>
        <taxon>Hyphomicrobiales</taxon>
        <taxon>Hyphomicrobiaceae</taxon>
        <taxon>Hyphomicrobium</taxon>
    </lineage>
</organism>
<dbReference type="STRING" id="670307.HYPDE_32178"/>
<evidence type="ECO:0000313" key="1">
    <source>
        <dbReference type="EMBL" id="AGK58110.1"/>
    </source>
</evidence>
<dbReference type="OrthoDB" id="7923950at2"/>
<dbReference type="InterPro" id="IPR035220">
    <property type="entry name" value="DUF5330"/>
</dbReference>
<dbReference type="RefSeq" id="WP_015598141.1">
    <property type="nucleotide sequence ID" value="NC_021172.1"/>
</dbReference>